<dbReference type="EMBL" id="NOVD01000002">
    <property type="protein sequence ID" value="PCK28566.1"/>
    <property type="molecule type" value="Genomic_DNA"/>
</dbReference>
<dbReference type="InterPro" id="IPR001466">
    <property type="entry name" value="Beta-lactam-related"/>
</dbReference>
<sequence>MTDRPFVLDDLHRVVTPTETSISPDGTVVVFVRSEIVAGKATTSLWAVSRDSRARRLTAGPADSAPRFSPDGTSIAFLRKVGDSAQLHLIPLAGGEAETLTTSASLPLGAGAAAWSPDGNAIAFAAVVSRSDSADPNAPIVTDRLGYKVDGAGWLGTFRRHLHTVDLETKAVRRLTDGDWNADVPSWSPDGTALAFTANLEPDSDLNLTFSAYRILVDDLSVPPQRLGHATGVQGSTLWHPQGDSVVAIGTPEVRVGTADLIRLSVPGPTETPVDVTLTAHLDRNVMPGAPGYPGGTPALSNTRDEIVFCLRDRGWTHLYAADIETGTSRSLVANPNEVVSALSVARDARVASVIVTTQQSFGEVALVDLDSGAVTTLTKFTAEALPEVTLFAAEEREFTISDGRTVHGWLLSAPETSGAAPLLLDIHGGPHNAWTGVADTYHPAHQVLAAQGWRILTLNPRGSDGYGADFMYAVNGAWGTSDQADFLEPIDALVAEGLVDGDRLAITGYSYGGYSTCHLTSATDRFAAAVAGGLICDFNAMAGVCDFGPHLASLATGTTVPENSAGLLAASPLAAVKNVVTPTLILHGKSDERCPLGQAEAWFAALRQQHVPTRLVAYPGASHGFLVNGSISHRIDYSTRLIEWVKRYTSAKLPKTGLANASAGADAWKRSLDVLCERYGVTGAQFGILTLDSNGKEITRTTVASGVINADTGVEVSTDSLFQIGSITKVWTAMLVMQLVDEGLLDLDATVRSILPDFALQDEETAARITVRALLNHRNGIDGDLFIDKGRGDDVVERYVEGLRDFRQVHPLEDGFAYSNSAYVLAARIVEVLRGGIWDDILKERIIDPLGLAHTLTLTGDTPRYSVAAGHTGNSVVMPVWPITRSMGPAGCITASIGDLLTFAELGLLEGQSVDGVRIVSEKSAAAMRTPEIDISELFPDKSGWGLGWFHETWSGEEIFGHDGSTIGQHAYLRIFPRHNVAIALLTSGGKADGLYRDLFTEAAAALVGLEPPQALAPNPASVESIPDSVLGKYSSGGIAIEFRRGESADEAVITVIGDVIPNPEEDETAPKKPATVATLVPSQIPGTWTTRQPGAAGWTTVRPHRDGVYVGFRFLPRVNA</sequence>
<dbReference type="Gene3D" id="2.120.10.30">
    <property type="entry name" value="TolB, C-terminal domain"/>
    <property type="match status" value="2"/>
</dbReference>
<dbReference type="Proteomes" id="UP000230886">
    <property type="component" value="Unassembled WGS sequence"/>
</dbReference>
<dbReference type="Pfam" id="PF07676">
    <property type="entry name" value="PD40"/>
    <property type="match status" value="3"/>
</dbReference>
<dbReference type="InterPro" id="IPR001375">
    <property type="entry name" value="Peptidase_S9_cat"/>
</dbReference>
<evidence type="ECO:0000256" key="2">
    <source>
        <dbReference type="ARBA" id="ARBA00022825"/>
    </source>
</evidence>
<evidence type="ECO:0000256" key="1">
    <source>
        <dbReference type="ARBA" id="ARBA00022801"/>
    </source>
</evidence>
<dbReference type="Gene3D" id="3.40.50.1820">
    <property type="entry name" value="alpha/beta hydrolase"/>
    <property type="match status" value="1"/>
</dbReference>
<dbReference type="GO" id="GO:0006508">
    <property type="term" value="P:proteolysis"/>
    <property type="evidence" value="ECO:0007669"/>
    <property type="project" value="InterPro"/>
</dbReference>
<feature type="domain" description="Beta-lactamase-related" evidence="3">
    <location>
        <begin position="704"/>
        <end position="998"/>
    </location>
</feature>
<evidence type="ECO:0000313" key="6">
    <source>
        <dbReference type="Proteomes" id="UP000230886"/>
    </source>
</evidence>
<dbReference type="SUPFAM" id="SSF53474">
    <property type="entry name" value="alpha/beta-Hydrolases"/>
    <property type="match status" value="1"/>
</dbReference>
<evidence type="ECO:0000259" key="3">
    <source>
        <dbReference type="Pfam" id="PF00144"/>
    </source>
</evidence>
<reference evidence="5 6" key="1">
    <citation type="submission" date="2017-07" db="EMBL/GenBank/DDBJ databases">
        <title>Draft sequence of Rhodococcus enclensis 23b-28.</title>
        <authorList>
            <person name="Besaury L."/>
            <person name="Sancelme M."/>
            <person name="Amato P."/>
            <person name="Lallement A."/>
            <person name="Delort A.-M."/>
        </authorList>
    </citation>
    <scope>NUCLEOTIDE SEQUENCE [LARGE SCALE GENOMIC DNA]</scope>
    <source>
        <strain evidence="5 6">23b-28</strain>
    </source>
</reference>
<dbReference type="SUPFAM" id="SSF56601">
    <property type="entry name" value="beta-lactamase/transpeptidase-like"/>
    <property type="match status" value="1"/>
</dbReference>
<proteinExistence type="predicted"/>
<dbReference type="GO" id="GO:0004252">
    <property type="term" value="F:serine-type endopeptidase activity"/>
    <property type="evidence" value="ECO:0007669"/>
    <property type="project" value="TreeGrafter"/>
</dbReference>
<dbReference type="InterPro" id="IPR029058">
    <property type="entry name" value="AB_hydrolase_fold"/>
</dbReference>
<dbReference type="SUPFAM" id="SSF82171">
    <property type="entry name" value="DPP6 N-terminal domain-like"/>
    <property type="match status" value="1"/>
</dbReference>
<dbReference type="RefSeq" id="WP_099697006.1">
    <property type="nucleotide sequence ID" value="NZ_NOVD01000002.1"/>
</dbReference>
<dbReference type="Pfam" id="PF00326">
    <property type="entry name" value="Peptidase_S9"/>
    <property type="match status" value="1"/>
</dbReference>
<name>A0A2A5JGR2_RHOSG</name>
<dbReference type="InterPro" id="IPR011659">
    <property type="entry name" value="WD40"/>
</dbReference>
<feature type="domain" description="Peptidase S9 prolyl oligopeptidase catalytic" evidence="4">
    <location>
        <begin position="446"/>
        <end position="650"/>
    </location>
</feature>
<comment type="caution">
    <text evidence="5">The sequence shown here is derived from an EMBL/GenBank/DDBJ whole genome shotgun (WGS) entry which is preliminary data.</text>
</comment>
<gene>
    <name evidence="5" type="ORF">CHR55_04405</name>
</gene>
<dbReference type="InterPro" id="IPR012338">
    <property type="entry name" value="Beta-lactam/transpept-like"/>
</dbReference>
<evidence type="ECO:0000313" key="5">
    <source>
        <dbReference type="EMBL" id="PCK28566.1"/>
    </source>
</evidence>
<keyword evidence="1" id="KW-0378">Hydrolase</keyword>
<keyword evidence="2" id="KW-0720">Serine protease</keyword>
<dbReference type="InterPro" id="IPR011042">
    <property type="entry name" value="6-blade_b-propeller_TolB-like"/>
</dbReference>
<evidence type="ECO:0000259" key="4">
    <source>
        <dbReference type="Pfam" id="PF00326"/>
    </source>
</evidence>
<dbReference type="PANTHER" id="PTHR42776:SF27">
    <property type="entry name" value="DIPEPTIDYL PEPTIDASE FAMILY MEMBER 6"/>
    <property type="match status" value="1"/>
</dbReference>
<keyword evidence="2" id="KW-0645">Protease</keyword>
<dbReference type="PANTHER" id="PTHR42776">
    <property type="entry name" value="SERINE PEPTIDASE S9 FAMILY MEMBER"/>
    <property type="match status" value="1"/>
</dbReference>
<dbReference type="Pfam" id="PF00144">
    <property type="entry name" value="Beta-lactamase"/>
    <property type="match status" value="1"/>
</dbReference>
<protein>
    <submittedName>
        <fullName evidence="5">Peptidase S9</fullName>
    </submittedName>
</protein>
<accession>A0A2A5JGR2</accession>
<dbReference type="Gene3D" id="3.40.710.10">
    <property type="entry name" value="DD-peptidase/beta-lactamase superfamily"/>
    <property type="match status" value="1"/>
</dbReference>
<dbReference type="AlphaFoldDB" id="A0A2A5JGR2"/>
<organism evidence="5 6">
    <name type="scientific">Rhodococcus qingshengii</name>
    <dbReference type="NCBI Taxonomy" id="334542"/>
    <lineage>
        <taxon>Bacteria</taxon>
        <taxon>Bacillati</taxon>
        <taxon>Actinomycetota</taxon>
        <taxon>Actinomycetes</taxon>
        <taxon>Mycobacteriales</taxon>
        <taxon>Nocardiaceae</taxon>
        <taxon>Rhodococcus</taxon>
        <taxon>Rhodococcus erythropolis group</taxon>
    </lineage>
</organism>